<name>A0A439CLT7_9PEZI</name>
<sequence length="88" mass="9627">MREDGGDPVQAAICLTPFVGQSVSASGTGHHHCHDPSPHHRDPDPPTPPDYAFATNSPSQISQVPTAYYYDKIREITEDEVKARRSGQ</sequence>
<proteinExistence type="predicted"/>
<accession>A0A439CLT7</accession>
<organism evidence="2 3">
    <name type="scientific">Xylaria grammica</name>
    <dbReference type="NCBI Taxonomy" id="363999"/>
    <lineage>
        <taxon>Eukaryota</taxon>
        <taxon>Fungi</taxon>
        <taxon>Dikarya</taxon>
        <taxon>Ascomycota</taxon>
        <taxon>Pezizomycotina</taxon>
        <taxon>Sordariomycetes</taxon>
        <taxon>Xylariomycetidae</taxon>
        <taxon>Xylariales</taxon>
        <taxon>Xylariaceae</taxon>
        <taxon>Xylaria</taxon>
    </lineage>
</organism>
<feature type="compositionally biased region" description="Basic and acidic residues" evidence="1">
    <location>
        <begin position="34"/>
        <end position="44"/>
    </location>
</feature>
<keyword evidence="3" id="KW-1185">Reference proteome</keyword>
<evidence type="ECO:0000313" key="2">
    <source>
        <dbReference type="EMBL" id="RWA03050.1"/>
    </source>
</evidence>
<feature type="region of interest" description="Disordered" evidence="1">
    <location>
        <begin position="21"/>
        <end position="58"/>
    </location>
</feature>
<dbReference type="EMBL" id="RYZI01000978">
    <property type="protein sequence ID" value="RWA03050.1"/>
    <property type="molecule type" value="Genomic_DNA"/>
</dbReference>
<reference evidence="2 3" key="1">
    <citation type="submission" date="2018-12" db="EMBL/GenBank/DDBJ databases">
        <title>Draft genome sequence of Xylaria grammica IHI A82.</title>
        <authorList>
            <person name="Buettner E."/>
            <person name="Kellner H."/>
        </authorList>
    </citation>
    <scope>NUCLEOTIDE SEQUENCE [LARGE SCALE GENOMIC DNA]</scope>
    <source>
        <strain evidence="2 3">IHI A82</strain>
    </source>
</reference>
<comment type="caution">
    <text evidence="2">The sequence shown here is derived from an EMBL/GenBank/DDBJ whole genome shotgun (WGS) entry which is preliminary data.</text>
</comment>
<dbReference type="AlphaFoldDB" id="A0A439CLT7"/>
<protein>
    <submittedName>
        <fullName evidence="2">Uncharacterized protein</fullName>
    </submittedName>
</protein>
<dbReference type="Proteomes" id="UP000286045">
    <property type="component" value="Unassembled WGS sequence"/>
</dbReference>
<evidence type="ECO:0000256" key="1">
    <source>
        <dbReference type="SAM" id="MobiDB-lite"/>
    </source>
</evidence>
<gene>
    <name evidence="2" type="ORF">EKO27_g12054</name>
</gene>
<evidence type="ECO:0000313" key="3">
    <source>
        <dbReference type="Proteomes" id="UP000286045"/>
    </source>
</evidence>